<dbReference type="AlphaFoldDB" id="A0A423SEH6"/>
<proteinExistence type="predicted"/>
<name>A0A423SEH6_PENVA</name>
<gene>
    <name evidence="2" type="ORF">C7M84_019555</name>
</gene>
<feature type="region of interest" description="Disordered" evidence="1">
    <location>
        <begin position="1"/>
        <end position="35"/>
    </location>
</feature>
<evidence type="ECO:0000256" key="1">
    <source>
        <dbReference type="SAM" id="MobiDB-lite"/>
    </source>
</evidence>
<organism evidence="2 3">
    <name type="scientific">Penaeus vannamei</name>
    <name type="common">Whiteleg shrimp</name>
    <name type="synonym">Litopenaeus vannamei</name>
    <dbReference type="NCBI Taxonomy" id="6689"/>
    <lineage>
        <taxon>Eukaryota</taxon>
        <taxon>Metazoa</taxon>
        <taxon>Ecdysozoa</taxon>
        <taxon>Arthropoda</taxon>
        <taxon>Crustacea</taxon>
        <taxon>Multicrustacea</taxon>
        <taxon>Malacostraca</taxon>
        <taxon>Eumalacostraca</taxon>
        <taxon>Eucarida</taxon>
        <taxon>Decapoda</taxon>
        <taxon>Dendrobranchiata</taxon>
        <taxon>Penaeoidea</taxon>
        <taxon>Penaeidae</taxon>
        <taxon>Penaeus</taxon>
    </lineage>
</organism>
<feature type="non-terminal residue" evidence="2">
    <location>
        <position position="386"/>
    </location>
</feature>
<protein>
    <submittedName>
        <fullName evidence="2">Uncharacterized protein</fullName>
    </submittedName>
</protein>
<evidence type="ECO:0000313" key="2">
    <source>
        <dbReference type="EMBL" id="ROT62602.1"/>
    </source>
</evidence>
<dbReference type="EMBL" id="QCYY01003613">
    <property type="protein sequence ID" value="ROT62602.1"/>
    <property type="molecule type" value="Genomic_DNA"/>
</dbReference>
<reference evidence="2 3" key="1">
    <citation type="submission" date="2018-04" db="EMBL/GenBank/DDBJ databases">
        <authorList>
            <person name="Zhang X."/>
            <person name="Yuan J."/>
            <person name="Li F."/>
            <person name="Xiang J."/>
        </authorList>
    </citation>
    <scope>NUCLEOTIDE SEQUENCE [LARGE SCALE GENOMIC DNA]</scope>
    <source>
        <tissue evidence="2">Muscle</tissue>
    </source>
</reference>
<reference evidence="2 3" key="2">
    <citation type="submission" date="2019-01" db="EMBL/GenBank/DDBJ databases">
        <title>The decoding of complex shrimp genome reveals the adaptation for benthos swimmer, frequently molting mechanism and breeding impact on genome.</title>
        <authorList>
            <person name="Sun Y."/>
            <person name="Gao Y."/>
            <person name="Yu Y."/>
        </authorList>
    </citation>
    <scope>NUCLEOTIDE SEQUENCE [LARGE SCALE GENOMIC DNA]</scope>
    <source>
        <tissue evidence="2">Muscle</tissue>
    </source>
</reference>
<evidence type="ECO:0000313" key="3">
    <source>
        <dbReference type="Proteomes" id="UP000283509"/>
    </source>
</evidence>
<comment type="caution">
    <text evidence="2">The sequence shown here is derived from an EMBL/GenBank/DDBJ whole genome shotgun (WGS) entry which is preliminary data.</text>
</comment>
<dbReference type="Proteomes" id="UP000283509">
    <property type="component" value="Unassembled WGS sequence"/>
</dbReference>
<keyword evidence="3" id="KW-1185">Reference proteome</keyword>
<sequence length="386" mass="42484">MKNRTRKPTQLTEHPDRKSRRGVDIGPDNRLGDDPHVILARETQPLRRPHDGRGLHAGGVEQHDSGLAVGYHSEVVLGAVHEHGVDDGEPGGRRNHLIISSFLISFHYSSVPPFPLSIIPSPPPHFFAYLIISLIPHFFVILPYSPPPFHSPHSPFSSSSLLRTPLYFPHSSFLHYYPPPFHHSHFPISPSLLLIPHYSHPSLFPPSLHSTLPILLSSLPPHSSLIPSFLPLFSPLSIPTLPHSPLSSSSLIPHLFPHSFPYSPLSPFPHSTLPHSPSLFFPHSTPSFLPLFLPLSIPTLPILPSLFFPHSSLILIPSLFSPLSIPTLPHSPSLLSFFSLLPLLFLSRSARGNKRGAKISDAIARTGNCASSQHCCSDPKSSSLHN</sequence>
<accession>A0A423SEH6</accession>